<evidence type="ECO:0000256" key="2">
    <source>
        <dbReference type="ARBA" id="ARBA00022448"/>
    </source>
</evidence>
<proteinExistence type="predicted"/>
<accession>A0ABQ9ER11</accession>
<evidence type="ECO:0000256" key="8">
    <source>
        <dbReference type="ARBA" id="ARBA00022989"/>
    </source>
</evidence>
<organism evidence="14 15">
    <name type="scientific">Tegillarca granosa</name>
    <name type="common">Malaysian cockle</name>
    <name type="synonym">Anadara granosa</name>
    <dbReference type="NCBI Taxonomy" id="220873"/>
    <lineage>
        <taxon>Eukaryota</taxon>
        <taxon>Metazoa</taxon>
        <taxon>Spiralia</taxon>
        <taxon>Lophotrochozoa</taxon>
        <taxon>Mollusca</taxon>
        <taxon>Bivalvia</taxon>
        <taxon>Autobranchia</taxon>
        <taxon>Pteriomorphia</taxon>
        <taxon>Arcoida</taxon>
        <taxon>Arcoidea</taxon>
        <taxon>Arcidae</taxon>
        <taxon>Tegillarca</taxon>
    </lineage>
</organism>
<dbReference type="InterPro" id="IPR005821">
    <property type="entry name" value="Ion_trans_dom"/>
</dbReference>
<evidence type="ECO:0000256" key="4">
    <source>
        <dbReference type="ARBA" id="ARBA00022692"/>
    </source>
</evidence>
<dbReference type="Gene3D" id="1.10.287.70">
    <property type="match status" value="2"/>
</dbReference>
<keyword evidence="8 12" id="KW-1133">Transmembrane helix</keyword>
<feature type="transmembrane region" description="Helical" evidence="12">
    <location>
        <begin position="62"/>
        <end position="82"/>
    </location>
</feature>
<reference evidence="14 15" key="1">
    <citation type="submission" date="2022-12" db="EMBL/GenBank/DDBJ databases">
        <title>Chromosome-level genome of Tegillarca granosa.</title>
        <authorList>
            <person name="Kim J."/>
        </authorList>
    </citation>
    <scope>NUCLEOTIDE SEQUENCE [LARGE SCALE GENOMIC DNA]</scope>
    <source>
        <strain evidence="14">Teg-2019</strain>
        <tissue evidence="14">Adductor muscle</tissue>
    </source>
</reference>
<comment type="subcellular location">
    <subcellularLocation>
        <location evidence="1">Membrane</location>
        <topology evidence="1">Multi-pass membrane protein</topology>
    </subcellularLocation>
</comment>
<keyword evidence="10 12" id="KW-0472">Membrane</keyword>
<dbReference type="PANTHER" id="PTHR11537">
    <property type="entry name" value="VOLTAGE-GATED POTASSIUM CHANNEL"/>
    <property type="match status" value="1"/>
</dbReference>
<evidence type="ECO:0000256" key="6">
    <source>
        <dbReference type="ARBA" id="ARBA00022882"/>
    </source>
</evidence>
<keyword evidence="2" id="KW-0813">Transport</keyword>
<feature type="domain" description="Ion transport" evidence="13">
    <location>
        <begin position="226"/>
        <end position="480"/>
    </location>
</feature>
<comment type="caution">
    <text evidence="14">The sequence shown here is derived from an EMBL/GenBank/DDBJ whole genome shotgun (WGS) entry which is preliminary data.</text>
</comment>
<dbReference type="Pfam" id="PF00520">
    <property type="entry name" value="Ion_trans"/>
    <property type="match status" value="2"/>
</dbReference>
<keyword evidence="4 12" id="KW-0812">Transmembrane</keyword>
<sequence>MLMTLVLEIEKDLIMENYAATVFYLVIKACNMIRILLIFRLEKQFKAFRVLLLAIRASLRELFLMVLSFFIVVLIFSSLMFYGEIMNNESLYYDIFVSMWWATVTMTTVGYGDFYPTTSIGYIVGTLCTVCGILIIALPIAVIASNFANHYSCYMCRKWFMHTYSKRKKEGWANKITPQEKTESMTPDLLTAIPYTTLARLDKSSEYYNEDKDEYFFNRDPEVFNIWHYFFLLVVLMSSVVFCLWTLPDFRVPPYLYEQPPMPPPDPNSTSILNEKLLNLVIFDAIPEIIILEGICLFIFTFELFLNFILCPNKSKFFKNSMNIIHIIVFVIMGGSYSMEFLKGQMAGKPALGYVYFVVKGLNMVRIFLFIRFERTFQAFRVLLLALRASVKELCLMFLGFAVLTLFFSSVIFYFEIYGDNFYNIFICMWWAIITMTTVGYGDVSPTTTAGYIVGVLCATSGILLISMPVAVIASNFSSYYLVHHDITMHKESVAREAKKSCLEKLVRNLHGQSLNFLVQAKETEISSDHNKNFKDKSESNEIHKQIITVYNEIAIIFSADPTPY</sequence>
<evidence type="ECO:0000256" key="3">
    <source>
        <dbReference type="ARBA" id="ARBA00022538"/>
    </source>
</evidence>
<feature type="transmembrane region" description="Helical" evidence="12">
    <location>
        <begin position="421"/>
        <end position="441"/>
    </location>
</feature>
<dbReference type="SUPFAM" id="SSF81324">
    <property type="entry name" value="Voltage-gated potassium channels"/>
    <property type="match status" value="2"/>
</dbReference>
<dbReference type="InterPro" id="IPR027359">
    <property type="entry name" value="Volt_channel_dom_sf"/>
</dbReference>
<dbReference type="InterPro" id="IPR003280">
    <property type="entry name" value="2pore_dom_K_chnl"/>
</dbReference>
<dbReference type="InterPro" id="IPR028325">
    <property type="entry name" value="VG_K_chnl"/>
</dbReference>
<evidence type="ECO:0000256" key="10">
    <source>
        <dbReference type="ARBA" id="ARBA00023136"/>
    </source>
</evidence>
<feature type="transmembrane region" description="Helical" evidence="12">
    <location>
        <begin position="394"/>
        <end position="415"/>
    </location>
</feature>
<dbReference type="EMBL" id="JARBDR010000793">
    <property type="protein sequence ID" value="KAJ8307469.1"/>
    <property type="molecule type" value="Genomic_DNA"/>
</dbReference>
<keyword evidence="6" id="KW-0851">Voltage-gated channel</keyword>
<evidence type="ECO:0000256" key="9">
    <source>
        <dbReference type="ARBA" id="ARBA00023065"/>
    </source>
</evidence>
<protein>
    <recommendedName>
        <fullName evidence="13">Ion transport domain-containing protein</fullName>
    </recommendedName>
</protein>
<feature type="transmembrane region" description="Helical" evidence="12">
    <location>
        <begin position="226"/>
        <end position="247"/>
    </location>
</feature>
<evidence type="ECO:0000313" key="14">
    <source>
        <dbReference type="EMBL" id="KAJ8307469.1"/>
    </source>
</evidence>
<evidence type="ECO:0000259" key="13">
    <source>
        <dbReference type="Pfam" id="PF00520"/>
    </source>
</evidence>
<dbReference type="PRINTS" id="PR00169">
    <property type="entry name" value="KCHANNEL"/>
</dbReference>
<dbReference type="PRINTS" id="PR01333">
    <property type="entry name" value="2POREKCHANEL"/>
</dbReference>
<feature type="transmembrane region" description="Helical" evidence="12">
    <location>
        <begin position="20"/>
        <end position="41"/>
    </location>
</feature>
<evidence type="ECO:0000256" key="7">
    <source>
        <dbReference type="ARBA" id="ARBA00022958"/>
    </source>
</evidence>
<gene>
    <name evidence="14" type="ORF">KUTeg_015553</name>
</gene>
<evidence type="ECO:0000256" key="5">
    <source>
        <dbReference type="ARBA" id="ARBA00022826"/>
    </source>
</evidence>
<evidence type="ECO:0000313" key="15">
    <source>
        <dbReference type="Proteomes" id="UP001217089"/>
    </source>
</evidence>
<feature type="transmembrane region" description="Helical" evidence="12">
    <location>
        <begin position="289"/>
        <end position="310"/>
    </location>
</feature>
<feature type="domain" description="Ion transport" evidence="13">
    <location>
        <begin position="21"/>
        <end position="151"/>
    </location>
</feature>
<evidence type="ECO:0000256" key="11">
    <source>
        <dbReference type="ARBA" id="ARBA00023303"/>
    </source>
</evidence>
<feature type="transmembrane region" description="Helical" evidence="12">
    <location>
        <begin position="453"/>
        <end position="474"/>
    </location>
</feature>
<keyword evidence="9" id="KW-0406">Ion transport</keyword>
<evidence type="ECO:0000256" key="1">
    <source>
        <dbReference type="ARBA" id="ARBA00004141"/>
    </source>
</evidence>
<dbReference type="Gene3D" id="1.20.120.350">
    <property type="entry name" value="Voltage-gated potassium channels. Chain C"/>
    <property type="match status" value="1"/>
</dbReference>
<feature type="transmembrane region" description="Helical" evidence="12">
    <location>
        <begin position="351"/>
        <end position="373"/>
    </location>
</feature>
<keyword evidence="11" id="KW-0407">Ion channel</keyword>
<feature type="transmembrane region" description="Helical" evidence="12">
    <location>
        <begin position="120"/>
        <end position="148"/>
    </location>
</feature>
<feature type="transmembrane region" description="Helical" evidence="12">
    <location>
        <begin position="322"/>
        <end position="339"/>
    </location>
</feature>
<dbReference type="PANTHER" id="PTHR11537:SF254">
    <property type="entry name" value="POTASSIUM VOLTAGE-GATED CHANNEL PROTEIN SHAB"/>
    <property type="match status" value="1"/>
</dbReference>
<keyword evidence="3" id="KW-0633">Potassium transport</keyword>
<keyword evidence="5" id="KW-0631">Potassium channel</keyword>
<keyword evidence="7" id="KW-0630">Potassium</keyword>
<feature type="non-terminal residue" evidence="14">
    <location>
        <position position="565"/>
    </location>
</feature>
<name>A0ABQ9ER11_TEGGR</name>
<dbReference type="Proteomes" id="UP001217089">
    <property type="component" value="Unassembled WGS sequence"/>
</dbReference>
<keyword evidence="15" id="KW-1185">Reference proteome</keyword>
<evidence type="ECO:0000256" key="12">
    <source>
        <dbReference type="SAM" id="Phobius"/>
    </source>
</evidence>